<dbReference type="AlphaFoldDB" id="A0A673BP95"/>
<dbReference type="GO" id="GO:0005886">
    <property type="term" value="C:plasma membrane"/>
    <property type="evidence" value="ECO:0007669"/>
    <property type="project" value="UniProtKB-SubCell"/>
</dbReference>
<dbReference type="OrthoDB" id="8935730at2759"/>
<feature type="transmembrane region" description="Helical" evidence="4">
    <location>
        <begin position="60"/>
        <end position="82"/>
    </location>
</feature>
<sequence>MSTDPEAGPQPHPDVRRSPEIQEESEDPGEVCERAQLKGGRVVIGRPVVRRSRCCSVPALIQHLLIVLLVLILGGLYARYIFSTVERQNLLLETQQLQNTINDLNNTLNEPNNTVNEPNNTVTEQIVQKSEVQAKENSLEDQQNTRKEELCPNGWKRYQCKCYKLSTENKTWVNSRADCQHRGADLVTIKSRKEEDFVSRLSEHEDFWIGLEVTPSWDPKWIWVDGTPAEYMNFPKGTKVNPGSKNYFYKEKNGPWKSVTDGTKRWICEKPVPEPNEDDEV</sequence>
<evidence type="ECO:0000259" key="5">
    <source>
        <dbReference type="PROSITE" id="PS50041"/>
    </source>
</evidence>
<evidence type="ECO:0000313" key="7">
    <source>
        <dbReference type="Proteomes" id="UP000472271"/>
    </source>
</evidence>
<reference evidence="6" key="2">
    <citation type="submission" date="2025-09" db="UniProtKB">
        <authorList>
            <consortium name="Ensembl"/>
        </authorList>
    </citation>
    <scope>IDENTIFICATION</scope>
</reference>
<keyword evidence="4" id="KW-1133">Transmembrane helix</keyword>
<protein>
    <submittedName>
        <fullName evidence="6">CD209 antigen-like protein E</fullName>
    </submittedName>
</protein>
<proteinExistence type="predicted"/>
<gene>
    <name evidence="6" type="primary">LOC115415719</name>
</gene>
<dbReference type="Proteomes" id="UP000472271">
    <property type="component" value="Unassembled WGS sequence"/>
</dbReference>
<dbReference type="Gene3D" id="3.10.100.10">
    <property type="entry name" value="Mannose-Binding Protein A, subunit A"/>
    <property type="match status" value="1"/>
</dbReference>
<feature type="domain" description="C-type lectin" evidence="5">
    <location>
        <begin position="158"/>
        <end position="258"/>
    </location>
</feature>
<keyword evidence="4" id="KW-0812">Transmembrane</keyword>
<organism evidence="6 7">
    <name type="scientific">Sphaeramia orbicularis</name>
    <name type="common">orbiculate cardinalfish</name>
    <dbReference type="NCBI Taxonomy" id="375764"/>
    <lineage>
        <taxon>Eukaryota</taxon>
        <taxon>Metazoa</taxon>
        <taxon>Chordata</taxon>
        <taxon>Craniata</taxon>
        <taxon>Vertebrata</taxon>
        <taxon>Euteleostomi</taxon>
        <taxon>Actinopterygii</taxon>
        <taxon>Neopterygii</taxon>
        <taxon>Teleostei</taxon>
        <taxon>Neoteleostei</taxon>
        <taxon>Acanthomorphata</taxon>
        <taxon>Gobiaria</taxon>
        <taxon>Kurtiformes</taxon>
        <taxon>Apogonoidei</taxon>
        <taxon>Apogonidae</taxon>
        <taxon>Apogoninae</taxon>
        <taxon>Sphaeramia</taxon>
    </lineage>
</organism>
<dbReference type="SMART" id="SM00034">
    <property type="entry name" value="CLECT"/>
    <property type="match status" value="1"/>
</dbReference>
<reference evidence="6" key="1">
    <citation type="submission" date="2025-08" db="UniProtKB">
        <authorList>
            <consortium name="Ensembl"/>
        </authorList>
    </citation>
    <scope>IDENTIFICATION</scope>
</reference>
<name>A0A673BP95_9TELE</name>
<dbReference type="CDD" id="cd03593">
    <property type="entry name" value="CLECT_NK_receptors_like"/>
    <property type="match status" value="1"/>
</dbReference>
<dbReference type="InParanoid" id="A0A673BP95"/>
<dbReference type="RefSeq" id="XP_029985220.1">
    <property type="nucleotide sequence ID" value="XM_030129360.1"/>
</dbReference>
<dbReference type="InterPro" id="IPR033992">
    <property type="entry name" value="NKR-like_CTLD"/>
</dbReference>
<keyword evidence="4" id="KW-0472">Membrane</keyword>
<feature type="region of interest" description="Disordered" evidence="3">
    <location>
        <begin position="1"/>
        <end position="30"/>
    </location>
</feature>
<keyword evidence="2" id="KW-0430">Lectin</keyword>
<dbReference type="SUPFAM" id="SSF56436">
    <property type="entry name" value="C-type lectin-like"/>
    <property type="match status" value="1"/>
</dbReference>
<dbReference type="PROSITE" id="PS50041">
    <property type="entry name" value="C_TYPE_LECTIN_2"/>
    <property type="match status" value="1"/>
</dbReference>
<dbReference type="Ensembl" id="ENSSORT00005044157.1">
    <property type="protein sequence ID" value="ENSSORP00005043064.1"/>
    <property type="gene ID" value="ENSSORG00005019931.1"/>
</dbReference>
<dbReference type="GO" id="GO:0030246">
    <property type="term" value="F:carbohydrate binding"/>
    <property type="evidence" value="ECO:0007669"/>
    <property type="project" value="UniProtKB-KW"/>
</dbReference>
<dbReference type="GeneID" id="115415719"/>
<feature type="compositionally biased region" description="Acidic residues" evidence="3">
    <location>
        <begin position="21"/>
        <end position="30"/>
    </location>
</feature>
<dbReference type="InterPro" id="IPR050828">
    <property type="entry name" value="C-type_lectin/matrix_domain"/>
</dbReference>
<accession>A0A673BP95</accession>
<comment type="subcellular location">
    <subcellularLocation>
        <location evidence="1">Cell membrane</location>
        <topology evidence="1">Single-pass type II membrane protein</topology>
    </subcellularLocation>
</comment>
<evidence type="ECO:0000256" key="2">
    <source>
        <dbReference type="ARBA" id="ARBA00022734"/>
    </source>
</evidence>
<dbReference type="PANTHER" id="PTHR45710">
    <property type="entry name" value="C-TYPE LECTIN DOMAIN-CONTAINING PROTEIN 180"/>
    <property type="match status" value="1"/>
</dbReference>
<evidence type="ECO:0000313" key="6">
    <source>
        <dbReference type="Ensembl" id="ENSSORP00005043064.1"/>
    </source>
</evidence>
<evidence type="ECO:0000256" key="1">
    <source>
        <dbReference type="ARBA" id="ARBA00004401"/>
    </source>
</evidence>
<dbReference type="InterPro" id="IPR016186">
    <property type="entry name" value="C-type_lectin-like/link_sf"/>
</dbReference>
<dbReference type="Pfam" id="PF00059">
    <property type="entry name" value="Lectin_C"/>
    <property type="match status" value="1"/>
</dbReference>
<evidence type="ECO:0000256" key="3">
    <source>
        <dbReference type="SAM" id="MobiDB-lite"/>
    </source>
</evidence>
<dbReference type="PANTHER" id="PTHR45710:SF26">
    <property type="entry name" value="RH26557P"/>
    <property type="match status" value="1"/>
</dbReference>
<dbReference type="InterPro" id="IPR001304">
    <property type="entry name" value="C-type_lectin-like"/>
</dbReference>
<keyword evidence="7" id="KW-1185">Reference proteome</keyword>
<dbReference type="InterPro" id="IPR016187">
    <property type="entry name" value="CTDL_fold"/>
</dbReference>
<evidence type="ECO:0000256" key="4">
    <source>
        <dbReference type="SAM" id="Phobius"/>
    </source>
</evidence>